<dbReference type="EMBL" id="DROD01000239">
    <property type="protein sequence ID" value="HHJ52248.1"/>
    <property type="molecule type" value="Genomic_DNA"/>
</dbReference>
<dbReference type="SUPFAM" id="SSF54713">
    <property type="entry name" value="Elongation factor Ts (EF-Ts), dimerisation domain"/>
    <property type="match status" value="1"/>
</dbReference>
<evidence type="ECO:0000313" key="9">
    <source>
        <dbReference type="EMBL" id="HHJ52248.1"/>
    </source>
</evidence>
<dbReference type="Gene3D" id="1.10.286.20">
    <property type="match status" value="1"/>
</dbReference>
<dbReference type="FunFam" id="1.10.8.10:FF:000001">
    <property type="entry name" value="Elongation factor Ts"/>
    <property type="match status" value="1"/>
</dbReference>
<gene>
    <name evidence="5 9" type="primary">tsf</name>
    <name evidence="9" type="ORF">ENJ89_03555</name>
</gene>
<dbReference type="PROSITE" id="PS01127">
    <property type="entry name" value="EF_TS_2"/>
    <property type="match status" value="1"/>
</dbReference>
<name>A0A7V5PNB5_CALAY</name>
<dbReference type="InterPro" id="IPR014039">
    <property type="entry name" value="Transl_elong_EFTs/EF1B_dimer"/>
</dbReference>
<sequence>MAEITAAMVKELRDKSGAGMMDCKRALQESEGDFDKALEILRKKGIAKAAKRAGREVNEGIVTSYIHPGSKLGVLVEINCETDFVANTDEFKQFAKNVAMHIAASSPLAVRREDLDAETVEKEKNIFREQALESGKPEHIVDKIIEGRLEKYFQEVCLLEQPYVRDPDKTIQDLLTETIAKVGENVNIKRFARFRIGE</sequence>
<dbReference type="FunFam" id="1.10.286.20:FF:000001">
    <property type="entry name" value="Elongation factor Ts"/>
    <property type="match status" value="1"/>
</dbReference>
<evidence type="ECO:0000256" key="6">
    <source>
        <dbReference type="RuleBase" id="RU000642"/>
    </source>
</evidence>
<evidence type="ECO:0000256" key="2">
    <source>
        <dbReference type="ARBA" id="ARBA00016956"/>
    </source>
</evidence>
<evidence type="ECO:0000256" key="7">
    <source>
        <dbReference type="RuleBase" id="RU000643"/>
    </source>
</evidence>
<keyword evidence="3 5" id="KW-0251">Elongation factor</keyword>
<dbReference type="GO" id="GO:0005737">
    <property type="term" value="C:cytoplasm"/>
    <property type="evidence" value="ECO:0007669"/>
    <property type="project" value="UniProtKB-SubCell"/>
</dbReference>
<dbReference type="Pfam" id="PF00889">
    <property type="entry name" value="EF_TS"/>
    <property type="match status" value="1"/>
</dbReference>
<keyword evidence="4 5" id="KW-0648">Protein biosynthesis</keyword>
<dbReference type="PANTHER" id="PTHR11741:SF0">
    <property type="entry name" value="ELONGATION FACTOR TS, MITOCHONDRIAL"/>
    <property type="match status" value="1"/>
</dbReference>
<feature type="region of interest" description="Involved in Mg(2+) ion dislocation from EF-Tu" evidence="5">
    <location>
        <begin position="82"/>
        <end position="85"/>
    </location>
</feature>
<dbReference type="InterPro" id="IPR036402">
    <property type="entry name" value="EF-Ts_dimer_sf"/>
</dbReference>
<evidence type="ECO:0000256" key="1">
    <source>
        <dbReference type="ARBA" id="ARBA00005532"/>
    </source>
</evidence>
<feature type="domain" description="Translation elongation factor EFTs/EF1B dimerisation" evidence="8">
    <location>
        <begin position="56"/>
        <end position="198"/>
    </location>
</feature>
<dbReference type="InterPro" id="IPR009060">
    <property type="entry name" value="UBA-like_sf"/>
</dbReference>
<dbReference type="GO" id="GO:0003746">
    <property type="term" value="F:translation elongation factor activity"/>
    <property type="evidence" value="ECO:0007669"/>
    <property type="project" value="UniProtKB-UniRule"/>
</dbReference>
<dbReference type="PROSITE" id="PS01126">
    <property type="entry name" value="EF_TS_1"/>
    <property type="match status" value="1"/>
</dbReference>
<organism evidence="9">
    <name type="scientific">Caldithrix abyssi</name>
    <dbReference type="NCBI Taxonomy" id="187145"/>
    <lineage>
        <taxon>Bacteria</taxon>
        <taxon>Pseudomonadati</taxon>
        <taxon>Calditrichota</taxon>
        <taxon>Calditrichia</taxon>
        <taxon>Calditrichales</taxon>
        <taxon>Calditrichaceae</taxon>
        <taxon>Caldithrix</taxon>
    </lineage>
</organism>
<accession>A0A7V5PNB5</accession>
<protein>
    <recommendedName>
        <fullName evidence="2 5">Elongation factor Ts</fullName>
        <shortName evidence="5">EF-Ts</shortName>
    </recommendedName>
</protein>
<dbReference type="PANTHER" id="PTHR11741">
    <property type="entry name" value="ELONGATION FACTOR TS"/>
    <property type="match status" value="1"/>
</dbReference>
<dbReference type="HAMAP" id="MF_00050">
    <property type="entry name" value="EF_Ts"/>
    <property type="match status" value="1"/>
</dbReference>
<proteinExistence type="inferred from homology"/>
<dbReference type="Gene3D" id="3.30.479.20">
    <property type="entry name" value="Elongation factor Ts, dimerisation domain"/>
    <property type="match status" value="1"/>
</dbReference>
<dbReference type="CDD" id="cd14275">
    <property type="entry name" value="UBA_EF-Ts"/>
    <property type="match status" value="1"/>
</dbReference>
<dbReference type="Proteomes" id="UP000886124">
    <property type="component" value="Unassembled WGS sequence"/>
</dbReference>
<dbReference type="InterPro" id="IPR018101">
    <property type="entry name" value="Transl_elong_Ts_CS"/>
</dbReference>
<dbReference type="InterPro" id="IPR001816">
    <property type="entry name" value="Transl_elong_EFTs/EF1B"/>
</dbReference>
<evidence type="ECO:0000256" key="4">
    <source>
        <dbReference type="ARBA" id="ARBA00022917"/>
    </source>
</evidence>
<evidence type="ECO:0000259" key="8">
    <source>
        <dbReference type="Pfam" id="PF00889"/>
    </source>
</evidence>
<evidence type="ECO:0000256" key="5">
    <source>
        <dbReference type="HAMAP-Rule" id="MF_00050"/>
    </source>
</evidence>
<dbReference type="SUPFAM" id="SSF46934">
    <property type="entry name" value="UBA-like"/>
    <property type="match status" value="1"/>
</dbReference>
<comment type="function">
    <text evidence="5 6">Associates with the EF-Tu.GDP complex and induces the exchange of GDP to GTP. It remains bound to the aminoacyl-tRNA.EF-Tu.GTP complex up to the GTP hydrolysis stage on the ribosome.</text>
</comment>
<dbReference type="AlphaFoldDB" id="A0A7V5PNB5"/>
<evidence type="ECO:0000256" key="3">
    <source>
        <dbReference type="ARBA" id="ARBA00022768"/>
    </source>
</evidence>
<comment type="caution">
    <text evidence="9">The sequence shown here is derived from an EMBL/GenBank/DDBJ whole genome shotgun (WGS) entry which is preliminary data.</text>
</comment>
<reference evidence="9" key="1">
    <citation type="journal article" date="2020" name="mSystems">
        <title>Genome- and Community-Level Interaction Insights into Carbon Utilization and Element Cycling Functions of Hydrothermarchaeota in Hydrothermal Sediment.</title>
        <authorList>
            <person name="Zhou Z."/>
            <person name="Liu Y."/>
            <person name="Xu W."/>
            <person name="Pan J."/>
            <person name="Luo Z.H."/>
            <person name="Li M."/>
        </authorList>
    </citation>
    <scope>NUCLEOTIDE SEQUENCE [LARGE SCALE GENOMIC DNA]</scope>
    <source>
        <strain evidence="9">HyVt-527</strain>
    </source>
</reference>
<keyword evidence="5" id="KW-0963">Cytoplasm</keyword>
<dbReference type="Gene3D" id="1.10.8.10">
    <property type="entry name" value="DNA helicase RuvA subunit, C-terminal domain"/>
    <property type="match status" value="1"/>
</dbReference>
<dbReference type="NCBIfam" id="TIGR00116">
    <property type="entry name" value="tsf"/>
    <property type="match status" value="2"/>
</dbReference>
<comment type="similarity">
    <text evidence="1 5 6">Belongs to the EF-Ts family.</text>
</comment>
<comment type="subcellular location">
    <subcellularLocation>
        <location evidence="5 7">Cytoplasm</location>
    </subcellularLocation>
</comment>